<sequence length="406" mass="41695">MPTERRAPSSITVVGIGADGVSGLSDHARALVAEADVLIGSPRQLALVPDASAASRLPWPSPLRAGLPALLASLPQGRVVALASGDPLVSGIATTLIGLLGPDAVRVVPAVSSVALARAELGWSAEECAVVSLVGRPVALLARELAPGRRILALSSDETTPAAIAGLLFGAGYGASVLHVLGDLGSERASRIDATAETWDAHPPRLNVVGIELVGPHRYGWTAGLPDDAYANDGQLTKRDLRASALARLAPTPGALLWDVGAGAGSLSIEWSRAHPTCRALAIEANDTRAARIEQNAASLGVPTVQVVHGAAPDALAELPAPDAIFIGGGATVPGVLDRCLDALRPGGRLVVHGVTLETEVLLASRYAELGGELTRISVETAAPIGTFTGWKPARRVTQWFIRTKG</sequence>
<protein>
    <submittedName>
        <fullName evidence="7">Cobalamin biosynthesis bifunctional protein CbiET</fullName>
    </submittedName>
</protein>
<dbReference type="Proteomes" id="UP000290624">
    <property type="component" value="Unassembled WGS sequence"/>
</dbReference>
<dbReference type="CDD" id="cd11644">
    <property type="entry name" value="Precorrin-6Y-MT"/>
    <property type="match status" value="1"/>
</dbReference>
<dbReference type="PANTHER" id="PTHR43182:SF1">
    <property type="entry name" value="COBALT-PRECORRIN-7 C(5)-METHYLTRANSFERASE"/>
    <property type="match status" value="1"/>
</dbReference>
<dbReference type="CDD" id="cd02440">
    <property type="entry name" value="AdoMet_MTases"/>
    <property type="match status" value="1"/>
</dbReference>
<dbReference type="NCBIfam" id="TIGR02467">
    <property type="entry name" value="CbiE"/>
    <property type="match status" value="1"/>
</dbReference>
<feature type="domain" description="Tetrapyrrole methylase" evidence="6">
    <location>
        <begin position="11"/>
        <end position="141"/>
    </location>
</feature>
<evidence type="ECO:0000313" key="8">
    <source>
        <dbReference type="Proteomes" id="UP000290624"/>
    </source>
</evidence>
<dbReference type="InterPro" id="IPR000878">
    <property type="entry name" value="4pyrrol_Mease"/>
</dbReference>
<dbReference type="OrthoDB" id="9787825at2"/>
<name>A0A4Q2EEL1_9ACTN</name>
<evidence type="ECO:0000256" key="4">
    <source>
        <dbReference type="ARBA" id="ARBA00022679"/>
    </source>
</evidence>
<dbReference type="Pfam" id="PF00590">
    <property type="entry name" value="TP_methylase"/>
    <property type="match status" value="1"/>
</dbReference>
<dbReference type="NCBIfam" id="TIGR02469">
    <property type="entry name" value="CbiT"/>
    <property type="match status" value="1"/>
</dbReference>
<dbReference type="InterPro" id="IPR014008">
    <property type="entry name" value="Cbl_synth_MTase_CbiT"/>
</dbReference>
<reference evidence="7 8" key="1">
    <citation type="submission" date="2018-01" db="EMBL/GenBank/DDBJ databases">
        <title>Lactibacter flavus gen. nov., sp. nov., a novel bacterium of the family Propionibacteriaceae isolated from raw milk and dairy products.</title>
        <authorList>
            <person name="Wenning M."/>
            <person name="Breitenwieser F."/>
            <person name="Huptas C."/>
            <person name="von Neubeck M."/>
            <person name="Busse H.-J."/>
            <person name="Scherer S."/>
        </authorList>
    </citation>
    <scope>NUCLEOTIDE SEQUENCE [LARGE SCALE GENOMIC DNA]</scope>
    <source>
        <strain evidence="7 8">VG341</strain>
    </source>
</reference>
<dbReference type="GO" id="GO:0008276">
    <property type="term" value="F:protein methyltransferase activity"/>
    <property type="evidence" value="ECO:0007669"/>
    <property type="project" value="InterPro"/>
</dbReference>
<comment type="pathway">
    <text evidence="1">Cofactor biosynthesis; adenosylcobalamin biosynthesis.</text>
</comment>
<dbReference type="GO" id="GO:0009236">
    <property type="term" value="P:cobalamin biosynthetic process"/>
    <property type="evidence" value="ECO:0007669"/>
    <property type="project" value="UniProtKB-UniPathway"/>
</dbReference>
<dbReference type="UniPathway" id="UPA00148"/>
<keyword evidence="5" id="KW-0949">S-adenosyl-L-methionine</keyword>
<evidence type="ECO:0000256" key="3">
    <source>
        <dbReference type="ARBA" id="ARBA00022603"/>
    </source>
</evidence>
<comment type="caution">
    <text evidence="7">The sequence shown here is derived from an EMBL/GenBank/DDBJ whole genome shotgun (WGS) entry which is preliminary data.</text>
</comment>
<dbReference type="SUPFAM" id="SSF53790">
    <property type="entry name" value="Tetrapyrrole methylase"/>
    <property type="match status" value="1"/>
</dbReference>
<dbReference type="GO" id="GO:0032259">
    <property type="term" value="P:methylation"/>
    <property type="evidence" value="ECO:0007669"/>
    <property type="project" value="UniProtKB-KW"/>
</dbReference>
<evidence type="ECO:0000256" key="5">
    <source>
        <dbReference type="ARBA" id="ARBA00022691"/>
    </source>
</evidence>
<dbReference type="InterPro" id="IPR035996">
    <property type="entry name" value="4pyrrol_Methylase_sf"/>
</dbReference>
<dbReference type="AlphaFoldDB" id="A0A4Q2EEL1"/>
<evidence type="ECO:0000256" key="1">
    <source>
        <dbReference type="ARBA" id="ARBA00004953"/>
    </source>
</evidence>
<dbReference type="RefSeq" id="WP_129459486.1">
    <property type="nucleotide sequence ID" value="NZ_PPCV01000009.1"/>
</dbReference>
<dbReference type="Gene3D" id="3.40.1010.10">
    <property type="entry name" value="Cobalt-precorrin-4 Transmethylase, Domain 1"/>
    <property type="match status" value="1"/>
</dbReference>
<dbReference type="SUPFAM" id="SSF53335">
    <property type="entry name" value="S-adenosyl-L-methionine-dependent methyltransferases"/>
    <property type="match status" value="1"/>
</dbReference>
<accession>A0A4Q2EEL1</accession>
<dbReference type="InterPro" id="IPR029063">
    <property type="entry name" value="SAM-dependent_MTases_sf"/>
</dbReference>
<keyword evidence="2" id="KW-0169">Cobalamin biosynthesis</keyword>
<dbReference type="InterPro" id="IPR014777">
    <property type="entry name" value="4pyrrole_Mease_sub1"/>
</dbReference>
<keyword evidence="8" id="KW-1185">Reference proteome</keyword>
<dbReference type="EMBL" id="PPCV01000009">
    <property type="protein sequence ID" value="RXW31393.1"/>
    <property type="molecule type" value="Genomic_DNA"/>
</dbReference>
<evidence type="ECO:0000259" key="6">
    <source>
        <dbReference type="Pfam" id="PF00590"/>
    </source>
</evidence>
<gene>
    <name evidence="7" type="ORF">C1706_12055</name>
</gene>
<proteinExistence type="predicted"/>
<evidence type="ECO:0000313" key="7">
    <source>
        <dbReference type="EMBL" id="RXW31393.1"/>
    </source>
</evidence>
<dbReference type="InterPro" id="IPR050714">
    <property type="entry name" value="Cobalamin_biosynth_MTase"/>
</dbReference>
<dbReference type="PIRSF" id="PIRSF036428">
    <property type="entry name" value="CobL"/>
    <property type="match status" value="1"/>
</dbReference>
<keyword evidence="3" id="KW-0489">Methyltransferase</keyword>
<dbReference type="InterPro" id="IPR012818">
    <property type="entry name" value="CbiE"/>
</dbReference>
<organism evidence="7 8">
    <name type="scientific">Propioniciclava flava</name>
    <dbReference type="NCBI Taxonomy" id="2072026"/>
    <lineage>
        <taxon>Bacteria</taxon>
        <taxon>Bacillati</taxon>
        <taxon>Actinomycetota</taxon>
        <taxon>Actinomycetes</taxon>
        <taxon>Propionibacteriales</taxon>
        <taxon>Propionibacteriaceae</taxon>
        <taxon>Propioniciclava</taxon>
    </lineage>
</organism>
<dbReference type="PANTHER" id="PTHR43182">
    <property type="entry name" value="COBALT-PRECORRIN-6B C(15)-METHYLTRANSFERASE (DECARBOXYLATING)"/>
    <property type="match status" value="1"/>
</dbReference>
<keyword evidence="4" id="KW-0808">Transferase</keyword>
<evidence type="ECO:0000256" key="2">
    <source>
        <dbReference type="ARBA" id="ARBA00022573"/>
    </source>
</evidence>
<dbReference type="InterPro" id="IPR006365">
    <property type="entry name" value="Cbl_synth_CobL"/>
</dbReference>
<dbReference type="Pfam" id="PF01135">
    <property type="entry name" value="PCMT"/>
    <property type="match status" value="1"/>
</dbReference>
<dbReference type="Gene3D" id="3.40.50.150">
    <property type="entry name" value="Vaccinia Virus protein VP39"/>
    <property type="match status" value="1"/>
</dbReference>